<dbReference type="Pfam" id="PF00462">
    <property type="entry name" value="Glutaredoxin"/>
    <property type="match status" value="1"/>
</dbReference>
<dbReference type="GO" id="GO:0015038">
    <property type="term" value="F:glutathione disulfide oxidoreductase activity"/>
    <property type="evidence" value="ECO:0007669"/>
    <property type="project" value="TreeGrafter"/>
</dbReference>
<organism evidence="2 3">
    <name type="scientific">Leucocoprinus birnbaumii</name>
    <dbReference type="NCBI Taxonomy" id="56174"/>
    <lineage>
        <taxon>Eukaryota</taxon>
        <taxon>Fungi</taxon>
        <taxon>Dikarya</taxon>
        <taxon>Basidiomycota</taxon>
        <taxon>Agaricomycotina</taxon>
        <taxon>Agaricomycetes</taxon>
        <taxon>Agaricomycetidae</taxon>
        <taxon>Agaricales</taxon>
        <taxon>Agaricineae</taxon>
        <taxon>Agaricaceae</taxon>
        <taxon>Leucocoprinus</taxon>
    </lineage>
</organism>
<reference evidence="2" key="1">
    <citation type="submission" date="2022-07" db="EMBL/GenBank/DDBJ databases">
        <title>Genome Sequence of Leucocoprinus birnbaumii.</title>
        <authorList>
            <person name="Buettner E."/>
        </authorList>
    </citation>
    <scope>NUCLEOTIDE SEQUENCE</scope>
    <source>
        <strain evidence="2">VT141</strain>
    </source>
</reference>
<proteinExistence type="predicted"/>
<sequence length="216" mass="23933">MALPRRTSVRFIILICVLLGLSWSFGLSWELPASWKDGDILSSSRAKLAAAFNARKQSKVDEIYGLLHLVTADSDEYQHVLTSNVELDPTKRISLNDYTAGNEDLDWSAEVKRLEQEFPVVVFSKTFCPYSKRAKGLLAAYDLDPQAKVVEVDMRGDDSAALKAILTRLTQHSTFPNVIVCGKSLGGWEDINAMHNTKSLAPALEKCGVHVQKPNV</sequence>
<dbReference type="InterPro" id="IPR002109">
    <property type="entry name" value="Glutaredoxin"/>
</dbReference>
<dbReference type="PANTHER" id="PTHR45694">
    <property type="entry name" value="GLUTAREDOXIN 2"/>
    <property type="match status" value="1"/>
</dbReference>
<evidence type="ECO:0000313" key="3">
    <source>
        <dbReference type="Proteomes" id="UP001213000"/>
    </source>
</evidence>
<name>A0AAD5W3B7_9AGAR</name>
<dbReference type="EMBL" id="JANIEX010000005">
    <property type="protein sequence ID" value="KAJ3576781.1"/>
    <property type="molecule type" value="Genomic_DNA"/>
</dbReference>
<evidence type="ECO:0000313" key="2">
    <source>
        <dbReference type="EMBL" id="KAJ3576781.1"/>
    </source>
</evidence>
<feature type="domain" description="Glutaredoxin" evidence="1">
    <location>
        <begin position="120"/>
        <end position="183"/>
    </location>
</feature>
<protein>
    <recommendedName>
        <fullName evidence="1">Glutaredoxin domain-containing protein</fullName>
    </recommendedName>
</protein>
<comment type="caution">
    <text evidence="2">The sequence shown here is derived from an EMBL/GenBank/DDBJ whole genome shotgun (WGS) entry which is preliminary data.</text>
</comment>
<dbReference type="GO" id="GO:0000324">
    <property type="term" value="C:fungal-type vacuole"/>
    <property type="evidence" value="ECO:0007669"/>
    <property type="project" value="TreeGrafter"/>
</dbReference>
<dbReference type="AlphaFoldDB" id="A0AAD5W3B7"/>
<dbReference type="PROSITE" id="PS51354">
    <property type="entry name" value="GLUTAREDOXIN_2"/>
    <property type="match status" value="1"/>
</dbReference>
<dbReference type="Proteomes" id="UP001213000">
    <property type="component" value="Unassembled WGS sequence"/>
</dbReference>
<dbReference type="GO" id="GO:0005801">
    <property type="term" value="C:cis-Golgi network"/>
    <property type="evidence" value="ECO:0007669"/>
    <property type="project" value="TreeGrafter"/>
</dbReference>
<dbReference type="Gene3D" id="3.40.30.10">
    <property type="entry name" value="Glutaredoxin"/>
    <property type="match status" value="1"/>
</dbReference>
<gene>
    <name evidence="2" type="ORF">NP233_g195</name>
</gene>
<dbReference type="GO" id="GO:0034599">
    <property type="term" value="P:cellular response to oxidative stress"/>
    <property type="evidence" value="ECO:0007669"/>
    <property type="project" value="TreeGrafter"/>
</dbReference>
<keyword evidence="3" id="KW-1185">Reference proteome</keyword>
<dbReference type="PANTHER" id="PTHR45694:SF5">
    <property type="entry name" value="GLUTAREDOXIN 2"/>
    <property type="match status" value="1"/>
</dbReference>
<evidence type="ECO:0000259" key="1">
    <source>
        <dbReference type="Pfam" id="PF00462"/>
    </source>
</evidence>
<dbReference type="GO" id="GO:0005796">
    <property type="term" value="C:Golgi lumen"/>
    <property type="evidence" value="ECO:0007669"/>
    <property type="project" value="TreeGrafter"/>
</dbReference>
<dbReference type="CDD" id="cd03419">
    <property type="entry name" value="GRX_GRXh_1_2_like"/>
    <property type="match status" value="1"/>
</dbReference>
<dbReference type="InterPro" id="IPR014025">
    <property type="entry name" value="Glutaredoxin_subgr"/>
</dbReference>
<dbReference type="PRINTS" id="PR00160">
    <property type="entry name" value="GLUTAREDOXIN"/>
</dbReference>
<dbReference type="SUPFAM" id="SSF52833">
    <property type="entry name" value="Thioredoxin-like"/>
    <property type="match status" value="1"/>
</dbReference>
<dbReference type="InterPro" id="IPR036249">
    <property type="entry name" value="Thioredoxin-like_sf"/>
</dbReference>
<accession>A0AAD5W3B7</accession>